<keyword evidence="2" id="KW-1185">Reference proteome</keyword>
<dbReference type="STRING" id="71657.SAMN02982996_02562"/>
<dbReference type="GeneID" id="97765416"/>
<dbReference type="RefSeq" id="WP_026741916.1">
    <property type="nucleotide sequence ID" value="NZ_FNQS01000009.1"/>
</dbReference>
<gene>
    <name evidence="1" type="ORF">SAMN02982996_02562</name>
</gene>
<dbReference type="Proteomes" id="UP000187280">
    <property type="component" value="Unassembled WGS sequence"/>
</dbReference>
<reference evidence="1 2" key="1">
    <citation type="submission" date="2016-10" db="EMBL/GenBank/DDBJ databases">
        <authorList>
            <person name="de Groot N.N."/>
        </authorList>
    </citation>
    <scope>NUCLEOTIDE SEQUENCE [LARGE SCALE GENOMIC DNA]</scope>
    <source>
        <strain evidence="1 2">ATCC 29281</strain>
    </source>
</reference>
<protein>
    <submittedName>
        <fullName evidence="1">Uncharacterized protein</fullName>
    </submittedName>
</protein>
<evidence type="ECO:0000313" key="1">
    <source>
        <dbReference type="EMBL" id="SEA81654.1"/>
    </source>
</evidence>
<dbReference type="eggNOG" id="ENOG5032UVD">
    <property type="taxonomic scope" value="Bacteria"/>
</dbReference>
<proteinExistence type="predicted"/>
<dbReference type="EMBL" id="FNQS01000009">
    <property type="protein sequence ID" value="SEA81654.1"/>
    <property type="molecule type" value="Genomic_DNA"/>
</dbReference>
<evidence type="ECO:0000313" key="2">
    <source>
        <dbReference type="Proteomes" id="UP000187280"/>
    </source>
</evidence>
<organism evidence="1 2">
    <name type="scientific">Lonsdalea quercina</name>
    <dbReference type="NCBI Taxonomy" id="71657"/>
    <lineage>
        <taxon>Bacteria</taxon>
        <taxon>Pseudomonadati</taxon>
        <taxon>Pseudomonadota</taxon>
        <taxon>Gammaproteobacteria</taxon>
        <taxon>Enterobacterales</taxon>
        <taxon>Pectobacteriaceae</taxon>
        <taxon>Lonsdalea</taxon>
    </lineage>
</organism>
<accession>A0A1H4E9A9</accession>
<sequence>MEISRLRQESMRWHVLVTLSRARPYPVSLFFLLEVIRGIYPDVTAPELRRALDYLTESHTLSVNPEPYGSGTVSLTRLGADLVDYTVDSLPGIAHPTKYWHD</sequence>
<dbReference type="AlphaFoldDB" id="A0A1H4E9A9"/>
<name>A0A1H4E9A9_9GAMM</name>